<dbReference type="InterPro" id="IPR007074">
    <property type="entry name" value="LicD/FKTN/FKRP_NTP_transf"/>
</dbReference>
<dbReference type="HOGENOM" id="CLU_075543_0_0_9"/>
<evidence type="ECO:0000313" key="3">
    <source>
        <dbReference type="Proteomes" id="UP000004099"/>
    </source>
</evidence>
<dbReference type="GO" id="GO:0009100">
    <property type="term" value="P:glycoprotein metabolic process"/>
    <property type="evidence" value="ECO:0007669"/>
    <property type="project" value="UniProtKB-ARBA"/>
</dbReference>
<comment type="caution">
    <text evidence="2">The sequence shown here is derived from an EMBL/GenBank/DDBJ whole genome shotgun (WGS) entry which is preliminary data.</text>
</comment>
<evidence type="ECO:0000313" key="2">
    <source>
        <dbReference type="EMBL" id="EFZ33829.1"/>
    </source>
</evidence>
<dbReference type="Pfam" id="PF04991">
    <property type="entry name" value="LicD"/>
    <property type="match status" value="1"/>
</dbReference>
<name>E7FSX2_9LACO</name>
<dbReference type="InterPro" id="IPR052942">
    <property type="entry name" value="LPS_cholinephosphotransferase"/>
</dbReference>
<proteinExistence type="predicted"/>
<dbReference type="PANTHER" id="PTHR43404">
    <property type="entry name" value="LIPOPOLYSACCHARIDE CHOLINEPHOSPHOTRANSFERASE LICD"/>
    <property type="match status" value="1"/>
</dbReference>
<dbReference type="AlphaFoldDB" id="E7FSX2"/>
<feature type="domain" description="LicD/FKTN/FKRP nucleotidyltransferase" evidence="1">
    <location>
        <begin position="31"/>
        <end position="251"/>
    </location>
</feature>
<accession>E7FSX2</accession>
<dbReference type="EMBL" id="ACGS02000049">
    <property type="protein sequence ID" value="EFZ33829.1"/>
    <property type="molecule type" value="Genomic_DNA"/>
</dbReference>
<gene>
    <name evidence="2" type="ORF">HMPREF0542_11999</name>
</gene>
<dbReference type="Proteomes" id="UP000004099">
    <property type="component" value="Unassembled WGS sequence"/>
</dbReference>
<dbReference type="RefSeq" id="WP_003691775.1">
    <property type="nucleotide sequence ID" value="NZ_AFYE01000023.1"/>
</dbReference>
<organism evidence="2 3">
    <name type="scientific">Ligilactobacillus ruminis ATCC 25644</name>
    <dbReference type="NCBI Taxonomy" id="525362"/>
    <lineage>
        <taxon>Bacteria</taxon>
        <taxon>Bacillati</taxon>
        <taxon>Bacillota</taxon>
        <taxon>Bacilli</taxon>
        <taxon>Lactobacillales</taxon>
        <taxon>Lactobacillaceae</taxon>
        <taxon>Ligilactobacillus</taxon>
    </lineage>
</organism>
<reference evidence="2 3" key="1">
    <citation type="submission" date="2011-01" db="EMBL/GenBank/DDBJ databases">
        <authorList>
            <person name="Muzny D."/>
            <person name="Qin X."/>
            <person name="Buhay C."/>
            <person name="Dugan-Rocha S."/>
            <person name="Ding Y."/>
            <person name="Chen G."/>
            <person name="Hawes A."/>
            <person name="Holder M."/>
            <person name="Jhangiani S."/>
            <person name="Johnson A."/>
            <person name="Khan Z."/>
            <person name="Li Z."/>
            <person name="Liu W."/>
            <person name="Liu X."/>
            <person name="Perez L."/>
            <person name="Shen H."/>
            <person name="Wang Q."/>
            <person name="Watt J."/>
            <person name="Xi L."/>
            <person name="Xin Y."/>
            <person name="Zhou J."/>
            <person name="Deng J."/>
            <person name="Jiang H."/>
            <person name="Liu Y."/>
            <person name="Qu J."/>
            <person name="Song X.-Z."/>
            <person name="Zhang L."/>
            <person name="Villasana D."/>
            <person name="Johnson A."/>
            <person name="Liu J."/>
            <person name="Liyanage D."/>
            <person name="Lorensuhewa L."/>
            <person name="Robinson T."/>
            <person name="Song A."/>
            <person name="Song B.-B."/>
            <person name="Dinh H."/>
            <person name="Thornton R."/>
            <person name="Coyle M."/>
            <person name="Francisco L."/>
            <person name="Jackson L."/>
            <person name="Javaid M."/>
            <person name="Korchina V."/>
            <person name="Kovar C."/>
            <person name="Mata R."/>
            <person name="Mathew T."/>
            <person name="Ngo R."/>
            <person name="Nguyen L."/>
            <person name="Nguyen N."/>
            <person name="Okwuonu G."/>
            <person name="Ongeri F."/>
            <person name="Pham C."/>
            <person name="Simmons D."/>
            <person name="Wilczek-Boney K."/>
            <person name="Hale W."/>
            <person name="Jakkamsetti A."/>
            <person name="Pham P."/>
            <person name="Ruth R."/>
            <person name="San Lucas F."/>
            <person name="Warren J."/>
            <person name="Zhang J."/>
            <person name="Zhao Z."/>
            <person name="Zhou C."/>
            <person name="Zhu D."/>
            <person name="Lee S."/>
            <person name="Bess C."/>
            <person name="Blankenburg K."/>
            <person name="Forbes L."/>
            <person name="Fu Q."/>
            <person name="Gubbala S."/>
            <person name="Hirani K."/>
            <person name="Jayaseelan J.C."/>
            <person name="Lara F."/>
            <person name="Munidasa M."/>
            <person name="Palculict T."/>
            <person name="Patil S."/>
            <person name="Pu L.-L."/>
            <person name="Saada N."/>
            <person name="Tang L."/>
            <person name="Weissenberger G."/>
            <person name="Zhu Y."/>
            <person name="Hemphill L."/>
            <person name="Shang Y."/>
            <person name="Youmans B."/>
            <person name="Ayvaz T."/>
            <person name="Ross M."/>
            <person name="Santibanez J."/>
            <person name="Aqrawi P."/>
            <person name="Gross S."/>
            <person name="Joshi V."/>
            <person name="Fowler G."/>
            <person name="Nazareth L."/>
            <person name="Reid J."/>
            <person name="Worley K."/>
            <person name="Petrosino J."/>
            <person name="Highlander S."/>
            <person name="Gibbs R."/>
        </authorList>
    </citation>
    <scope>NUCLEOTIDE SEQUENCE [LARGE SCALE GENOMIC DNA]</scope>
    <source>
        <strain evidence="2 3">ATCC 25644</strain>
    </source>
</reference>
<protein>
    <submittedName>
        <fullName evidence="2">LICD family protein</fullName>
    </submittedName>
</protein>
<dbReference type="PANTHER" id="PTHR43404:SF2">
    <property type="entry name" value="LIPOPOLYSACCHARIDE CHOLINEPHOSPHOTRANSFERASE LICD"/>
    <property type="match status" value="1"/>
</dbReference>
<sequence length="281" mass="33827">MMEKSFEITKDLLEKLQKVELEMLIEVDRICRKNNIKYSIMYGTLLGAVRNGGFIPWDDDCDVVFKRDEYEKFFESCKKDLDTSKFFLQEHRTDPHYLFGYGKLRRKNTVFKRKGQGHVKQRDGIFMDLFIYDNIPDGTIGRLLNKFELYVIRNALNSRIFKYTSYSSFKRLFYRMLDLIPKDRLFDRLDRIQKKYNAKDTELSRIYTWGIEDNAFFGYPNKLYDDLCELEFEGHKFLATKYFKEQLIISYGKDYMQMPPEEERYPHNDADEISFGDIFDQ</sequence>
<evidence type="ECO:0000259" key="1">
    <source>
        <dbReference type="Pfam" id="PF04991"/>
    </source>
</evidence>